<dbReference type="PANTHER" id="PTHR33619">
    <property type="entry name" value="POLYSACCHARIDE EXPORT PROTEIN GFCE-RELATED"/>
    <property type="match status" value="1"/>
</dbReference>
<evidence type="ECO:0000256" key="2">
    <source>
        <dbReference type="SAM" id="SignalP"/>
    </source>
</evidence>
<dbReference type="HOGENOM" id="CLU_038343_5_3_6"/>
<dbReference type="Gene3D" id="3.30.1950.10">
    <property type="entry name" value="wza like domain"/>
    <property type="match status" value="1"/>
</dbReference>
<protein>
    <submittedName>
        <fullName evidence="5">Polysaccharide export-related protein</fullName>
    </submittedName>
</protein>
<dbReference type="PANTHER" id="PTHR33619:SF3">
    <property type="entry name" value="POLYSACCHARIDE EXPORT PROTEIN GFCE-RELATED"/>
    <property type="match status" value="1"/>
</dbReference>
<dbReference type="InterPro" id="IPR019554">
    <property type="entry name" value="Soluble_ligand-bd"/>
</dbReference>
<dbReference type="Proteomes" id="UP000006201">
    <property type="component" value="Unassembled WGS sequence"/>
</dbReference>
<dbReference type="Pfam" id="PF10531">
    <property type="entry name" value="SLBB"/>
    <property type="match status" value="1"/>
</dbReference>
<gene>
    <name evidence="5" type="ORF">PTD2_02371</name>
</gene>
<sequence>MVKYLSLVLILTFSFSINASEFNQAYQLGAGDSIQISVYQEPDLAFSGQISQQGKVDFPLLGSIDLSGFTQQQAKAHLELLLKDGYLVAPSVSIRVSSYRPFFIYGEVRSPGSYTYQPDITLEQVIALSGGLKDRASRTQWQIQRGQNKSLFLAKSDTVILPGDVIKIEKSFF</sequence>
<name>A4C495_9GAMM</name>
<keyword evidence="6" id="KW-1185">Reference proteome</keyword>
<keyword evidence="1 2" id="KW-0732">Signal</keyword>
<evidence type="ECO:0000313" key="6">
    <source>
        <dbReference type="Proteomes" id="UP000006201"/>
    </source>
</evidence>
<dbReference type="Pfam" id="PF02563">
    <property type="entry name" value="Poly_export"/>
    <property type="match status" value="1"/>
</dbReference>
<dbReference type="AlphaFoldDB" id="A4C495"/>
<dbReference type="eggNOG" id="COG1596">
    <property type="taxonomic scope" value="Bacteria"/>
</dbReference>
<dbReference type="Gene3D" id="3.10.560.10">
    <property type="entry name" value="Outer membrane lipoprotein wza domain like"/>
    <property type="match status" value="1"/>
</dbReference>
<dbReference type="RefSeq" id="WP_009836675.1">
    <property type="nucleotide sequence ID" value="NZ_AAOH01000001.1"/>
</dbReference>
<evidence type="ECO:0000259" key="3">
    <source>
        <dbReference type="Pfam" id="PF02563"/>
    </source>
</evidence>
<evidence type="ECO:0000313" key="5">
    <source>
        <dbReference type="EMBL" id="EAR30377.1"/>
    </source>
</evidence>
<dbReference type="OrthoDB" id="9808948at2"/>
<dbReference type="GO" id="GO:0015159">
    <property type="term" value="F:polysaccharide transmembrane transporter activity"/>
    <property type="evidence" value="ECO:0007669"/>
    <property type="project" value="InterPro"/>
</dbReference>
<reference evidence="5 6" key="1">
    <citation type="submission" date="2006-02" db="EMBL/GenBank/DDBJ databases">
        <authorList>
            <person name="Moran M.A."/>
            <person name="Kjelleberg S."/>
            <person name="Egan S."/>
            <person name="Saunders N."/>
            <person name="Thomas T."/>
            <person name="Ferriera S."/>
            <person name="Johnson J."/>
            <person name="Kravitz S."/>
            <person name="Halpern A."/>
            <person name="Remington K."/>
            <person name="Beeson K."/>
            <person name="Tran B."/>
            <person name="Rogers Y.-H."/>
            <person name="Friedman R."/>
            <person name="Venter J.C."/>
        </authorList>
    </citation>
    <scope>NUCLEOTIDE SEQUENCE [LARGE SCALE GENOMIC DNA]</scope>
    <source>
        <strain evidence="5 6">D2</strain>
    </source>
</reference>
<proteinExistence type="predicted"/>
<accession>A4C495</accession>
<feature type="signal peptide" evidence="2">
    <location>
        <begin position="1"/>
        <end position="19"/>
    </location>
</feature>
<feature type="domain" description="Soluble ligand binding" evidence="4">
    <location>
        <begin position="102"/>
        <end position="146"/>
    </location>
</feature>
<evidence type="ECO:0000256" key="1">
    <source>
        <dbReference type="ARBA" id="ARBA00022729"/>
    </source>
</evidence>
<comment type="caution">
    <text evidence="5">The sequence shown here is derived from an EMBL/GenBank/DDBJ whole genome shotgun (WGS) entry which is preliminary data.</text>
</comment>
<dbReference type="STRING" id="87626.PTD2_02371"/>
<evidence type="ECO:0000259" key="4">
    <source>
        <dbReference type="Pfam" id="PF10531"/>
    </source>
</evidence>
<dbReference type="InterPro" id="IPR003715">
    <property type="entry name" value="Poly_export_N"/>
</dbReference>
<feature type="chain" id="PRO_5002665884" evidence="2">
    <location>
        <begin position="20"/>
        <end position="173"/>
    </location>
</feature>
<organism evidence="5 6">
    <name type="scientific">Pseudoalteromonas tunicata D2</name>
    <dbReference type="NCBI Taxonomy" id="87626"/>
    <lineage>
        <taxon>Bacteria</taxon>
        <taxon>Pseudomonadati</taxon>
        <taxon>Pseudomonadota</taxon>
        <taxon>Gammaproteobacteria</taxon>
        <taxon>Alteromonadales</taxon>
        <taxon>Pseudoalteromonadaceae</taxon>
        <taxon>Pseudoalteromonas</taxon>
    </lineage>
</organism>
<dbReference type="EMBL" id="AAOH01000001">
    <property type="protein sequence ID" value="EAR30377.1"/>
    <property type="molecule type" value="Genomic_DNA"/>
</dbReference>
<dbReference type="InterPro" id="IPR049712">
    <property type="entry name" value="Poly_export"/>
</dbReference>
<feature type="domain" description="Polysaccharide export protein N-terminal" evidence="3">
    <location>
        <begin position="23"/>
        <end position="96"/>
    </location>
</feature>